<evidence type="ECO:0000313" key="6">
    <source>
        <dbReference type="Proteomes" id="UP000238730"/>
    </source>
</evidence>
<comment type="caution">
    <text evidence="5">The sequence shown here is derived from an EMBL/GenBank/DDBJ whole genome shotgun (WGS) entry which is preliminary data.</text>
</comment>
<dbReference type="InterPro" id="IPR001867">
    <property type="entry name" value="OmpR/PhoB-type_DNA-bd"/>
</dbReference>
<organism evidence="5 6">
    <name type="scientific">Photobacterium angustum</name>
    <dbReference type="NCBI Taxonomy" id="661"/>
    <lineage>
        <taxon>Bacteria</taxon>
        <taxon>Pseudomonadati</taxon>
        <taxon>Pseudomonadota</taxon>
        <taxon>Gammaproteobacteria</taxon>
        <taxon>Vibrionales</taxon>
        <taxon>Vibrionaceae</taxon>
        <taxon>Photobacterium</taxon>
    </lineage>
</organism>
<keyword evidence="1 2" id="KW-0238">DNA-binding</keyword>
<dbReference type="GO" id="GO:0000160">
    <property type="term" value="P:phosphorelay signal transduction system"/>
    <property type="evidence" value="ECO:0007669"/>
    <property type="project" value="InterPro"/>
</dbReference>
<gene>
    <name evidence="5" type="ORF">BTO08_20895</name>
</gene>
<dbReference type="SMART" id="SM00862">
    <property type="entry name" value="Trans_reg_C"/>
    <property type="match status" value="1"/>
</dbReference>
<dbReference type="AlphaFoldDB" id="A0A2S7VL69"/>
<evidence type="ECO:0000256" key="1">
    <source>
        <dbReference type="ARBA" id="ARBA00023125"/>
    </source>
</evidence>
<feature type="DNA-binding region" description="OmpR/PhoB-type" evidence="2">
    <location>
        <begin position="1"/>
        <end position="92"/>
    </location>
</feature>
<dbReference type="Proteomes" id="UP000238730">
    <property type="component" value="Unassembled WGS sequence"/>
</dbReference>
<feature type="transmembrane region" description="Helical" evidence="3">
    <location>
        <begin position="131"/>
        <end position="150"/>
    </location>
</feature>
<dbReference type="InterPro" id="IPR016032">
    <property type="entry name" value="Sig_transdc_resp-reg_C-effctor"/>
</dbReference>
<protein>
    <recommendedName>
        <fullName evidence="4">OmpR/PhoB-type domain-containing protein</fullName>
    </recommendedName>
</protein>
<dbReference type="EMBL" id="MSCJ01000003">
    <property type="protein sequence ID" value="PQJ62685.1"/>
    <property type="molecule type" value="Genomic_DNA"/>
</dbReference>
<dbReference type="InterPro" id="IPR036388">
    <property type="entry name" value="WH-like_DNA-bd_sf"/>
</dbReference>
<dbReference type="Gene3D" id="1.10.10.10">
    <property type="entry name" value="Winged helix-like DNA-binding domain superfamily/Winged helix DNA-binding domain"/>
    <property type="match status" value="1"/>
</dbReference>
<dbReference type="GO" id="GO:0003677">
    <property type="term" value="F:DNA binding"/>
    <property type="evidence" value="ECO:0007669"/>
    <property type="project" value="UniProtKB-UniRule"/>
</dbReference>
<dbReference type="OrthoDB" id="5898834at2"/>
<feature type="domain" description="OmpR/PhoB-type" evidence="4">
    <location>
        <begin position="1"/>
        <end position="92"/>
    </location>
</feature>
<keyword evidence="3" id="KW-1133">Transmembrane helix</keyword>
<dbReference type="Pfam" id="PF00486">
    <property type="entry name" value="Trans_reg_C"/>
    <property type="match status" value="1"/>
</dbReference>
<proteinExistence type="predicted"/>
<dbReference type="PROSITE" id="PS51755">
    <property type="entry name" value="OMPR_PHOB"/>
    <property type="match status" value="1"/>
</dbReference>
<evidence type="ECO:0000313" key="5">
    <source>
        <dbReference type="EMBL" id="PQJ62685.1"/>
    </source>
</evidence>
<name>A0A2S7VL69_PHOAN</name>
<reference evidence="5 6" key="1">
    <citation type="submission" date="2016-12" db="EMBL/GenBank/DDBJ databases">
        <title>Diversity of luminous bacteria.</title>
        <authorList>
            <person name="Yoshizawa S."/>
            <person name="Kogure K."/>
        </authorList>
    </citation>
    <scope>NUCLEOTIDE SEQUENCE [LARGE SCALE GENOMIC DNA]</scope>
    <source>
        <strain evidence="5 6">LC1-200</strain>
    </source>
</reference>
<dbReference type="SUPFAM" id="SSF46894">
    <property type="entry name" value="C-terminal effector domain of the bipartite response regulators"/>
    <property type="match status" value="1"/>
</dbReference>
<keyword evidence="3" id="KW-0472">Membrane</keyword>
<keyword evidence="3" id="KW-0812">Transmembrane</keyword>
<evidence type="ECO:0000256" key="3">
    <source>
        <dbReference type="SAM" id="Phobius"/>
    </source>
</evidence>
<evidence type="ECO:0000256" key="2">
    <source>
        <dbReference type="PROSITE-ProRule" id="PRU01091"/>
    </source>
</evidence>
<sequence>MILYNPIQNTLSNRKKILKIGYRDSQILYLLLKHSPNVVSKKDIIQFAWGSECIGETSLAKSISKIRLSLIKLGIKESPIVTVPKVGYRLIEGVLFDEVLNAKIPIEKGEKNKEFATDFTRRSNHGKGYRPLVCSFFLFVILISTLLVTVNKGHSINTALEMNALINKPRVGLLNDYPNYKILELNLKKSL</sequence>
<dbReference type="GO" id="GO:0006355">
    <property type="term" value="P:regulation of DNA-templated transcription"/>
    <property type="evidence" value="ECO:0007669"/>
    <property type="project" value="InterPro"/>
</dbReference>
<accession>A0A2S7VL69</accession>
<evidence type="ECO:0000259" key="4">
    <source>
        <dbReference type="PROSITE" id="PS51755"/>
    </source>
</evidence>